<protein>
    <recommendedName>
        <fullName evidence="4">Pectate lyase superfamily protein domain-containing protein</fullName>
    </recommendedName>
</protein>
<feature type="signal peptide" evidence="1">
    <location>
        <begin position="1"/>
        <end position="28"/>
    </location>
</feature>
<feature type="chain" id="PRO_5020817021" description="Pectate lyase superfamily protein domain-containing protein" evidence="1">
    <location>
        <begin position="29"/>
        <end position="541"/>
    </location>
</feature>
<comment type="caution">
    <text evidence="2">The sequence shown here is derived from an EMBL/GenBank/DDBJ whole genome shotgun (WGS) entry which is preliminary data.</text>
</comment>
<proteinExistence type="predicted"/>
<dbReference type="SUPFAM" id="SSF51126">
    <property type="entry name" value="Pectin lyase-like"/>
    <property type="match status" value="1"/>
</dbReference>
<keyword evidence="3" id="KW-1185">Reference proteome</keyword>
<dbReference type="RefSeq" id="WP_132927475.1">
    <property type="nucleotide sequence ID" value="NZ_SJOI01000001.1"/>
</dbReference>
<evidence type="ECO:0000313" key="2">
    <source>
        <dbReference type="EMBL" id="TCL07342.1"/>
    </source>
</evidence>
<dbReference type="Proteomes" id="UP000294555">
    <property type="component" value="Unassembled WGS sequence"/>
</dbReference>
<dbReference type="InterPro" id="IPR011050">
    <property type="entry name" value="Pectin_lyase_fold/virulence"/>
</dbReference>
<dbReference type="OrthoDB" id="9758871at2"/>
<organism evidence="2 3">
    <name type="scientific">Sodalis ligni</name>
    <dbReference type="NCBI Taxonomy" id="2697027"/>
    <lineage>
        <taxon>Bacteria</taxon>
        <taxon>Pseudomonadati</taxon>
        <taxon>Pseudomonadota</taxon>
        <taxon>Gammaproteobacteria</taxon>
        <taxon>Enterobacterales</taxon>
        <taxon>Bruguierivoracaceae</taxon>
        <taxon>Sodalis</taxon>
    </lineage>
</organism>
<gene>
    <name evidence="2" type="ORF">EZJ58_5661</name>
</gene>
<accession>A0A4R1NI68</accession>
<evidence type="ECO:0008006" key="4">
    <source>
        <dbReference type="Google" id="ProtNLM"/>
    </source>
</evidence>
<reference evidence="2 3" key="1">
    <citation type="submission" date="2019-02" db="EMBL/GenBank/DDBJ databases">
        <title>Investigation of anaerobic lignin degradation for improved lignocellulosic biofuels.</title>
        <authorList>
            <person name="Deangelis K."/>
        </authorList>
    </citation>
    <scope>NUCLEOTIDE SEQUENCE [LARGE SCALE GENOMIC DNA]</scope>
    <source>
        <strain evidence="2 3">159R</strain>
    </source>
</reference>
<sequence length="541" mass="58418">MNNERRHILKMLPLALLPSALSAGRAFSAEEAVHAPMNVNLNDKSQAKERQGVTEPVVKELNSDAISYRSKFDTTSRSLDSKLSDTVSILDVGGSHTSDNHDAFMNAVKQKVGCLYIPPGTWPYSGLINTGSMRIIGTGPYPGGSGSQLLAMDKSAVFRVGSGAYLSGLLFDGNGLGSTDGKGEYGIIFPYAQCMLAENVHVRHFKKYGIILDRAQNSALIKVNAQFNGVNFLLNNGARNMVLLGCNGALDIHKERGRRAEHRNILMTHIQDDALLSVKPIGQSNSRIQIIGGIYEYANYADSNIEIAHAGTHGFNDILMQGVEITEALASGYLINLTRGSLKVDNCEFNGRDNAKTIYVGEHSSLTIPADGSFGSGGRGKLAALYGLDIAPGGNLVTGRPGDGLPTASNMADKGTTNGWRPFGNATTKVEWLPVLRSVQVTSQELGHGAKMNFVVRPSVVPQGTLINFTGDVEIIENQTLNLVILLKNKTSRIIQENIGRSFNVYYRMTGDETNIIAIISSGKSNVSQRFLINIFSAYIH</sequence>
<keyword evidence="1" id="KW-0732">Signal</keyword>
<name>A0A4R1NI68_9GAMM</name>
<dbReference type="AlphaFoldDB" id="A0A4R1NI68"/>
<evidence type="ECO:0000313" key="3">
    <source>
        <dbReference type="Proteomes" id="UP000294555"/>
    </source>
</evidence>
<dbReference type="EMBL" id="SJOI01000001">
    <property type="protein sequence ID" value="TCL07342.1"/>
    <property type="molecule type" value="Genomic_DNA"/>
</dbReference>
<evidence type="ECO:0000256" key="1">
    <source>
        <dbReference type="SAM" id="SignalP"/>
    </source>
</evidence>